<reference evidence="2" key="1">
    <citation type="journal article" date="2023" name="Front. Plant Sci.">
        <title>Chromosomal-level genome assembly of Melastoma candidum provides insights into trichome evolution.</title>
        <authorList>
            <person name="Zhong Y."/>
            <person name="Wu W."/>
            <person name="Sun C."/>
            <person name="Zou P."/>
            <person name="Liu Y."/>
            <person name="Dai S."/>
            <person name="Zhou R."/>
        </authorList>
    </citation>
    <scope>NUCLEOTIDE SEQUENCE [LARGE SCALE GENOMIC DNA]</scope>
</reference>
<sequence>MSSDVDDASPTRFRDRTSVDQGGSKVAGGNVDRVLFNDLCEMVPLVQILMDKKAGSSFTRRGSMVYTKTPSKELLYRKPGEPKGRNIPQSIPRKNKRDTGDNDSVKDGGGGSQDGDGFAMYSSKTLAAEREELARLRDKVEDLQWKLVEKEEVLKSAEITKGEMTSVCAQNEELRHEAGEKDSVIRSIQLQLSDARIKLADKQAALEKTQWEVMMSMKKAEKLEEELELIQREVSLFMSIFQDLASNDSPACGREYDVAPYYSTDLTSADNFPSAEQEREMEEARLAYIAAVAVAKEKQDEESMAFAAQARLRLQSFIF</sequence>
<proteinExistence type="predicted"/>
<name>A0ACB9P2Z7_9MYRT</name>
<organism evidence="1 2">
    <name type="scientific">Melastoma candidum</name>
    <dbReference type="NCBI Taxonomy" id="119954"/>
    <lineage>
        <taxon>Eukaryota</taxon>
        <taxon>Viridiplantae</taxon>
        <taxon>Streptophyta</taxon>
        <taxon>Embryophyta</taxon>
        <taxon>Tracheophyta</taxon>
        <taxon>Spermatophyta</taxon>
        <taxon>Magnoliopsida</taxon>
        <taxon>eudicotyledons</taxon>
        <taxon>Gunneridae</taxon>
        <taxon>Pentapetalae</taxon>
        <taxon>rosids</taxon>
        <taxon>malvids</taxon>
        <taxon>Myrtales</taxon>
        <taxon>Melastomataceae</taxon>
        <taxon>Melastomatoideae</taxon>
        <taxon>Melastomateae</taxon>
        <taxon>Melastoma</taxon>
    </lineage>
</organism>
<dbReference type="EMBL" id="CM042886">
    <property type="protein sequence ID" value="KAI4341476.1"/>
    <property type="molecule type" value="Genomic_DNA"/>
</dbReference>
<comment type="caution">
    <text evidence="1">The sequence shown here is derived from an EMBL/GenBank/DDBJ whole genome shotgun (WGS) entry which is preliminary data.</text>
</comment>
<keyword evidence="2" id="KW-1185">Reference proteome</keyword>
<accession>A0ACB9P2Z7</accession>
<gene>
    <name evidence="1" type="ORF">MLD38_026195</name>
</gene>
<evidence type="ECO:0000313" key="2">
    <source>
        <dbReference type="Proteomes" id="UP001057402"/>
    </source>
</evidence>
<evidence type="ECO:0000313" key="1">
    <source>
        <dbReference type="EMBL" id="KAI4341476.1"/>
    </source>
</evidence>
<dbReference type="Proteomes" id="UP001057402">
    <property type="component" value="Chromosome 7"/>
</dbReference>
<protein>
    <submittedName>
        <fullName evidence="1">Uncharacterized protein</fullName>
    </submittedName>
</protein>